<dbReference type="InterPro" id="IPR051131">
    <property type="entry name" value="NEK_Ser/Thr_kinase_NIMA"/>
</dbReference>
<name>A0A9J7ZVT6_CYPCA</name>
<dbReference type="Gene3D" id="3.30.200.20">
    <property type="entry name" value="Phosphorylase Kinase, domain 1"/>
    <property type="match status" value="1"/>
</dbReference>
<feature type="compositionally biased region" description="Basic and acidic residues" evidence="14">
    <location>
        <begin position="702"/>
        <end position="730"/>
    </location>
</feature>
<evidence type="ECO:0000256" key="1">
    <source>
        <dbReference type="ARBA" id="ARBA00001946"/>
    </source>
</evidence>
<keyword evidence="15" id="KW-1133">Transmembrane helix</keyword>
<keyword evidence="8" id="KW-0418">Kinase</keyword>
<reference evidence="17" key="2">
    <citation type="submission" date="2025-09" db="UniProtKB">
        <authorList>
            <consortium name="Ensembl"/>
        </authorList>
    </citation>
    <scope>IDENTIFICATION</scope>
</reference>
<protein>
    <recommendedName>
        <fullName evidence="3">non-specific serine/threonine protein kinase</fullName>
        <ecNumber evidence="3">2.7.11.1</ecNumber>
    </recommendedName>
</protein>
<evidence type="ECO:0000256" key="8">
    <source>
        <dbReference type="ARBA" id="ARBA00022777"/>
    </source>
</evidence>
<dbReference type="FunFam" id="1.10.510.10:FF:000172">
    <property type="entry name" value="serine/threonine-protein kinase Nek1 isoform X1"/>
    <property type="match status" value="1"/>
</dbReference>
<feature type="region of interest" description="Disordered" evidence="14">
    <location>
        <begin position="422"/>
        <end position="464"/>
    </location>
</feature>
<evidence type="ECO:0000259" key="16">
    <source>
        <dbReference type="PROSITE" id="PS50011"/>
    </source>
</evidence>
<feature type="transmembrane region" description="Helical" evidence="15">
    <location>
        <begin position="25"/>
        <end position="43"/>
    </location>
</feature>
<dbReference type="AlphaFoldDB" id="A0A9J7ZVT6"/>
<evidence type="ECO:0000256" key="10">
    <source>
        <dbReference type="ARBA" id="ARBA00022842"/>
    </source>
</evidence>
<organism evidence="17 18">
    <name type="scientific">Cyprinus carpio carpio</name>
    <dbReference type="NCBI Taxonomy" id="630221"/>
    <lineage>
        <taxon>Eukaryota</taxon>
        <taxon>Metazoa</taxon>
        <taxon>Chordata</taxon>
        <taxon>Craniata</taxon>
        <taxon>Vertebrata</taxon>
        <taxon>Euteleostomi</taxon>
        <taxon>Actinopterygii</taxon>
        <taxon>Neopterygii</taxon>
        <taxon>Teleostei</taxon>
        <taxon>Ostariophysi</taxon>
        <taxon>Cypriniformes</taxon>
        <taxon>Cyprinidae</taxon>
        <taxon>Cyprininae</taxon>
        <taxon>Cyprinus</taxon>
    </lineage>
</organism>
<evidence type="ECO:0000256" key="5">
    <source>
        <dbReference type="ARBA" id="ARBA00022679"/>
    </source>
</evidence>
<keyword evidence="6" id="KW-0479">Metal-binding</keyword>
<dbReference type="CDD" id="cd08215">
    <property type="entry name" value="STKc_Nek"/>
    <property type="match status" value="1"/>
</dbReference>
<dbReference type="OMA" id="RQWDARA"/>
<dbReference type="Gene3D" id="1.10.510.10">
    <property type="entry name" value="Transferase(Phosphotransferase) domain 1"/>
    <property type="match status" value="1"/>
</dbReference>
<feature type="region of interest" description="Disordered" evidence="14">
    <location>
        <begin position="490"/>
        <end position="515"/>
    </location>
</feature>
<feature type="region of interest" description="Disordered" evidence="14">
    <location>
        <begin position="594"/>
        <end position="614"/>
    </location>
</feature>
<dbReference type="SUPFAM" id="SSF56112">
    <property type="entry name" value="Protein kinase-like (PK-like)"/>
    <property type="match status" value="1"/>
</dbReference>
<feature type="compositionally biased region" description="Acidic residues" evidence="14">
    <location>
        <begin position="648"/>
        <end position="683"/>
    </location>
</feature>
<evidence type="ECO:0000256" key="13">
    <source>
        <dbReference type="PROSITE-ProRule" id="PRU10141"/>
    </source>
</evidence>
<dbReference type="SMART" id="SM00220">
    <property type="entry name" value="S_TKc"/>
    <property type="match status" value="1"/>
</dbReference>
<reference evidence="17" key="1">
    <citation type="submission" date="2025-08" db="UniProtKB">
        <authorList>
            <consortium name="Ensembl"/>
        </authorList>
    </citation>
    <scope>IDENTIFICATION</scope>
</reference>
<comment type="cofactor">
    <cofactor evidence="1">
        <name>Mg(2+)</name>
        <dbReference type="ChEBI" id="CHEBI:18420"/>
    </cofactor>
</comment>
<evidence type="ECO:0000256" key="6">
    <source>
        <dbReference type="ARBA" id="ARBA00022723"/>
    </source>
</evidence>
<dbReference type="PROSITE" id="PS00108">
    <property type="entry name" value="PROTEIN_KINASE_ST"/>
    <property type="match status" value="1"/>
</dbReference>
<evidence type="ECO:0000256" key="15">
    <source>
        <dbReference type="SAM" id="Phobius"/>
    </source>
</evidence>
<dbReference type="Proteomes" id="UP001108240">
    <property type="component" value="Unplaced"/>
</dbReference>
<dbReference type="GO" id="GO:0046872">
    <property type="term" value="F:metal ion binding"/>
    <property type="evidence" value="ECO:0007669"/>
    <property type="project" value="UniProtKB-KW"/>
</dbReference>
<keyword evidence="7 13" id="KW-0547">Nucleotide-binding</keyword>
<evidence type="ECO:0000256" key="9">
    <source>
        <dbReference type="ARBA" id="ARBA00022840"/>
    </source>
</evidence>
<accession>A0A9J7ZVT6</accession>
<evidence type="ECO:0000256" key="7">
    <source>
        <dbReference type="ARBA" id="ARBA00022741"/>
    </source>
</evidence>
<dbReference type="InterPro" id="IPR011009">
    <property type="entry name" value="Kinase-like_dom_sf"/>
</dbReference>
<comment type="similarity">
    <text evidence="2">Belongs to the protein kinase superfamily. NEK Ser/Thr protein kinase family. NIMA subfamily.</text>
</comment>
<feature type="region of interest" description="Disordered" evidence="14">
    <location>
        <begin position="633"/>
        <end position="730"/>
    </location>
</feature>
<sequence>MTLLTCCYSDAPVRFTRVLTVSQKIILIIFITIFFIILLIFVMDQYEVVRQVGQGAFGRALLVKQRHGHAQLYVIKEINLRQLSSRDKDASRKEVTLLSKMKHPNIVAFYKSFYDRSNFYILMEYCDAGDLMKRIRMQRGKPFTEQQIVHWFVQICLGLKHIHDRKVLHRDIKAQNIFLTQGGQKVKLGDFGIARMLNSTVELARTCVGTPYYLSPEICENRPYNNKTDIWSLGCVLYELCTLRHPFEGSNLKQLVLRICRGRYSPVSQRYSSELHLLLHLLFKVSPRDRPSANSLLKRPLLQQQISRHLDTQLLEEEFSHTVLHRHIPAAPKATNNTDQVCRDAVECNPVFRPAVRPAQRRAAEQAPAAVGVERRRIGPVEALQEPDHDQHRAAAVEPYRLVAAARDEYLQRRREAHQYKLRAQKQLGLRPSTADAEDRQSDPQEHHGNIRAAQDRRQQGQQEYLKQLQRIREQYHRDVRRMRTRAELKETHTLKKNRERHTHGKQQQRGIMFEIKLSDEETKTEEDEESEDEPLNHTLTFAQGEKLRNQPQGSEVRQEVEEEVVKRAEWHRDAAETFLNALENMDVMTESSMSLAQTVSEEQERGNRKHWTNRLPETLLNALSQADIMDCSTETLESSEETRLTEEECDEDEDDVEVDEERLEPRSDDEDTNFEESEDELRDEVSDSMRNLLTTQEQDEDRAAQEVNSRSEEVREETQPSAHDESAVN</sequence>
<dbReference type="GeneTree" id="ENSGT00940000160136"/>
<evidence type="ECO:0000256" key="11">
    <source>
        <dbReference type="ARBA" id="ARBA00047899"/>
    </source>
</evidence>
<dbReference type="PANTHER" id="PTHR44899:SF1">
    <property type="entry name" value="SERINE_THREONINE-PROTEIN KINASE NEK5"/>
    <property type="match status" value="1"/>
</dbReference>
<keyword evidence="10" id="KW-0460">Magnesium</keyword>
<evidence type="ECO:0000256" key="4">
    <source>
        <dbReference type="ARBA" id="ARBA00022527"/>
    </source>
</evidence>
<evidence type="ECO:0000313" key="17">
    <source>
        <dbReference type="Ensembl" id="ENSCCRP00000134701.1"/>
    </source>
</evidence>
<keyword evidence="18" id="KW-1185">Reference proteome</keyword>
<dbReference type="Ensembl" id="ENSCCRT00000170527.1">
    <property type="protein sequence ID" value="ENSCCRP00000134701.1"/>
    <property type="gene ID" value="ENSCCRG00000053966.1"/>
</dbReference>
<dbReference type="InterPro" id="IPR000719">
    <property type="entry name" value="Prot_kinase_dom"/>
</dbReference>
<dbReference type="GO" id="GO:0004674">
    <property type="term" value="F:protein serine/threonine kinase activity"/>
    <property type="evidence" value="ECO:0007669"/>
    <property type="project" value="UniProtKB-KW"/>
</dbReference>
<keyword evidence="9 13" id="KW-0067">ATP-binding</keyword>
<dbReference type="PANTHER" id="PTHR44899">
    <property type="entry name" value="CAMK FAMILY PROTEIN KINASE"/>
    <property type="match status" value="1"/>
</dbReference>
<feature type="compositionally biased region" description="Basic and acidic residues" evidence="14">
    <location>
        <begin position="437"/>
        <end position="459"/>
    </location>
</feature>
<dbReference type="InterPro" id="IPR017441">
    <property type="entry name" value="Protein_kinase_ATP_BS"/>
</dbReference>
<evidence type="ECO:0000256" key="12">
    <source>
        <dbReference type="ARBA" id="ARBA00048679"/>
    </source>
</evidence>
<keyword evidence="5" id="KW-0808">Transferase</keyword>
<dbReference type="PROSITE" id="PS50011">
    <property type="entry name" value="PROTEIN_KINASE_DOM"/>
    <property type="match status" value="1"/>
</dbReference>
<feature type="compositionally biased region" description="Basic residues" evidence="14">
    <location>
        <begin position="495"/>
        <end position="507"/>
    </location>
</feature>
<evidence type="ECO:0000256" key="2">
    <source>
        <dbReference type="ARBA" id="ARBA00010886"/>
    </source>
</evidence>
<evidence type="ECO:0000256" key="14">
    <source>
        <dbReference type="SAM" id="MobiDB-lite"/>
    </source>
</evidence>
<feature type="domain" description="Protein kinase" evidence="16">
    <location>
        <begin position="46"/>
        <end position="302"/>
    </location>
</feature>
<proteinExistence type="inferred from homology"/>
<evidence type="ECO:0000313" key="18">
    <source>
        <dbReference type="Proteomes" id="UP001108240"/>
    </source>
</evidence>
<keyword evidence="4" id="KW-0723">Serine/threonine-protein kinase</keyword>
<dbReference type="PROSITE" id="PS00107">
    <property type="entry name" value="PROTEIN_KINASE_ATP"/>
    <property type="match status" value="1"/>
</dbReference>
<dbReference type="FunFam" id="3.30.200.20:FF:000097">
    <property type="entry name" value="Probable serine/threonine-protein kinase nek1"/>
    <property type="match status" value="1"/>
</dbReference>
<comment type="catalytic activity">
    <reaction evidence="12">
        <text>L-seryl-[protein] + ATP = O-phospho-L-seryl-[protein] + ADP + H(+)</text>
        <dbReference type="Rhea" id="RHEA:17989"/>
        <dbReference type="Rhea" id="RHEA-COMP:9863"/>
        <dbReference type="Rhea" id="RHEA-COMP:11604"/>
        <dbReference type="ChEBI" id="CHEBI:15378"/>
        <dbReference type="ChEBI" id="CHEBI:29999"/>
        <dbReference type="ChEBI" id="CHEBI:30616"/>
        <dbReference type="ChEBI" id="CHEBI:83421"/>
        <dbReference type="ChEBI" id="CHEBI:456216"/>
        <dbReference type="EC" id="2.7.11.1"/>
    </reaction>
</comment>
<dbReference type="Pfam" id="PF00069">
    <property type="entry name" value="Pkinase"/>
    <property type="match status" value="1"/>
</dbReference>
<keyword evidence="15" id="KW-0812">Transmembrane</keyword>
<evidence type="ECO:0000256" key="3">
    <source>
        <dbReference type="ARBA" id="ARBA00012513"/>
    </source>
</evidence>
<keyword evidence="15" id="KW-0472">Membrane</keyword>
<feature type="binding site" evidence="13">
    <location>
        <position position="76"/>
    </location>
    <ligand>
        <name>ATP</name>
        <dbReference type="ChEBI" id="CHEBI:30616"/>
    </ligand>
</feature>
<dbReference type="GO" id="GO:0005524">
    <property type="term" value="F:ATP binding"/>
    <property type="evidence" value="ECO:0007669"/>
    <property type="project" value="UniProtKB-UniRule"/>
</dbReference>
<dbReference type="InterPro" id="IPR008271">
    <property type="entry name" value="Ser/Thr_kinase_AS"/>
</dbReference>
<dbReference type="EC" id="2.7.11.1" evidence="3"/>
<comment type="catalytic activity">
    <reaction evidence="11">
        <text>L-threonyl-[protein] + ATP = O-phospho-L-threonyl-[protein] + ADP + H(+)</text>
        <dbReference type="Rhea" id="RHEA:46608"/>
        <dbReference type="Rhea" id="RHEA-COMP:11060"/>
        <dbReference type="Rhea" id="RHEA-COMP:11605"/>
        <dbReference type="ChEBI" id="CHEBI:15378"/>
        <dbReference type="ChEBI" id="CHEBI:30013"/>
        <dbReference type="ChEBI" id="CHEBI:30616"/>
        <dbReference type="ChEBI" id="CHEBI:61977"/>
        <dbReference type="ChEBI" id="CHEBI:456216"/>
        <dbReference type="EC" id="2.7.11.1"/>
    </reaction>
</comment>